<dbReference type="Proteomes" id="UP000187465">
    <property type="component" value="Unassembled WGS sequence"/>
</dbReference>
<evidence type="ECO:0000313" key="1">
    <source>
        <dbReference type="EMBL" id="OMD26888.1"/>
    </source>
</evidence>
<dbReference type="Pfam" id="PF11518">
    <property type="entry name" value="DUF3221"/>
    <property type="match status" value="1"/>
</dbReference>
<gene>
    <name evidence="1" type="ORF">BJP51_25995</name>
</gene>
<evidence type="ECO:0008006" key="3">
    <source>
        <dbReference type="Google" id="ProtNLM"/>
    </source>
</evidence>
<protein>
    <recommendedName>
        <fullName evidence="3">DUF3221 domain-containing protein</fullName>
    </recommendedName>
</protein>
<dbReference type="InterPro" id="IPR012340">
    <property type="entry name" value="NA-bd_OB-fold"/>
</dbReference>
<dbReference type="PROSITE" id="PS51257">
    <property type="entry name" value="PROKAR_LIPOPROTEIN"/>
    <property type="match status" value="1"/>
</dbReference>
<dbReference type="EMBL" id="MKQP01000039">
    <property type="protein sequence ID" value="OMD26888.1"/>
    <property type="molecule type" value="Genomic_DNA"/>
</dbReference>
<proteinExistence type="predicted"/>
<organism evidence="1 2">
    <name type="scientific">Paenibacillus odorifer</name>
    <dbReference type="NCBI Taxonomy" id="189426"/>
    <lineage>
        <taxon>Bacteria</taxon>
        <taxon>Bacillati</taxon>
        <taxon>Bacillota</taxon>
        <taxon>Bacilli</taxon>
        <taxon>Bacillales</taxon>
        <taxon>Paenibacillaceae</taxon>
        <taxon>Paenibacillus</taxon>
    </lineage>
</organism>
<evidence type="ECO:0000313" key="2">
    <source>
        <dbReference type="Proteomes" id="UP000187465"/>
    </source>
</evidence>
<dbReference type="RefSeq" id="WP_036682568.1">
    <property type="nucleotide sequence ID" value="NZ_MKQL01000033.1"/>
</dbReference>
<dbReference type="InterPro" id="IPR021598">
    <property type="entry name" value="DUF3221"/>
</dbReference>
<dbReference type="Gene3D" id="2.40.50.140">
    <property type="entry name" value="Nucleic acid-binding proteins"/>
    <property type="match status" value="1"/>
</dbReference>
<dbReference type="AlphaFoldDB" id="A0A1R0X1N1"/>
<comment type="caution">
    <text evidence="1">The sequence shown here is derived from an EMBL/GenBank/DDBJ whole genome shotgun (WGS) entry which is preliminary data.</text>
</comment>
<name>A0A1R0X1N1_9BACL</name>
<reference evidence="1 2" key="1">
    <citation type="submission" date="2016-10" db="EMBL/GenBank/DDBJ databases">
        <title>Paenibacillus species isolates.</title>
        <authorList>
            <person name="Beno S.M."/>
        </authorList>
    </citation>
    <scope>NUCLEOTIDE SEQUENCE [LARGE SCALE GENOMIC DNA]</scope>
    <source>
        <strain evidence="1 2">FSL H7-0604</strain>
    </source>
</reference>
<accession>A0A1R0X1N1</accession>
<sequence>MIQKPRTTIKWTLIFVFLLLVTACSKNDEVLKGIVHTIDVENKRILVISELKEEDLNKEYKEVLESNEYSQAIWVNKVAPSKYKKGDEINVFFEVSDDSFPAQVTAKKITKIKN</sequence>